<keyword evidence="8 10" id="KW-0472">Membrane</keyword>
<keyword evidence="5" id="KW-0997">Cell inner membrane</keyword>
<dbReference type="RefSeq" id="WP_094474735.1">
    <property type="nucleotide sequence ID" value="NZ_NOXT01000122.1"/>
</dbReference>
<evidence type="ECO:0000259" key="12">
    <source>
        <dbReference type="Pfam" id="PF25917"/>
    </source>
</evidence>
<dbReference type="FunFam" id="2.40.30.170:FF:000003">
    <property type="entry name" value="Multidrug resistance protein A"/>
    <property type="match status" value="1"/>
</dbReference>
<dbReference type="InterPro" id="IPR050739">
    <property type="entry name" value="MFP"/>
</dbReference>
<keyword evidence="7 10" id="KW-1133">Transmembrane helix</keyword>
<feature type="domain" description="p-hydroxybenzoic acid efflux pump subunit AaeA-like beta-barrel" evidence="13">
    <location>
        <begin position="275"/>
        <end position="368"/>
    </location>
</feature>
<evidence type="ECO:0000259" key="11">
    <source>
        <dbReference type="Pfam" id="PF25876"/>
    </source>
</evidence>
<evidence type="ECO:0000256" key="5">
    <source>
        <dbReference type="ARBA" id="ARBA00022519"/>
    </source>
</evidence>
<dbReference type="Pfam" id="PF25963">
    <property type="entry name" value="Beta-barrel_AAEA"/>
    <property type="match status" value="1"/>
</dbReference>
<comment type="caution">
    <text evidence="14">The sequence shown here is derived from an EMBL/GenBank/DDBJ whole genome shotgun (WGS) entry which is preliminary data.</text>
</comment>
<comment type="similarity">
    <text evidence="2">Belongs to the membrane fusion protein (MFP) (TC 8.A.1) family.</text>
</comment>
<evidence type="ECO:0000313" key="14">
    <source>
        <dbReference type="EMBL" id="OYQ25308.1"/>
    </source>
</evidence>
<name>A0A255Y7X1_9SPHN</name>
<evidence type="ECO:0000259" key="13">
    <source>
        <dbReference type="Pfam" id="PF25963"/>
    </source>
</evidence>
<dbReference type="Pfam" id="PF25876">
    <property type="entry name" value="HH_MFP_RND"/>
    <property type="match status" value="1"/>
</dbReference>
<dbReference type="PANTHER" id="PTHR30386">
    <property type="entry name" value="MEMBRANE FUSION SUBUNIT OF EMRAB-TOLC MULTIDRUG EFFLUX PUMP"/>
    <property type="match status" value="1"/>
</dbReference>
<keyword evidence="15" id="KW-1185">Reference proteome</keyword>
<evidence type="ECO:0000256" key="6">
    <source>
        <dbReference type="ARBA" id="ARBA00022692"/>
    </source>
</evidence>
<proteinExistence type="inferred from homology"/>
<evidence type="ECO:0000256" key="10">
    <source>
        <dbReference type="SAM" id="Phobius"/>
    </source>
</evidence>
<evidence type="ECO:0000256" key="7">
    <source>
        <dbReference type="ARBA" id="ARBA00022989"/>
    </source>
</evidence>
<keyword evidence="9" id="KW-0175">Coiled coil</keyword>
<keyword evidence="4" id="KW-1003">Cell membrane</keyword>
<sequence length="372" mass="37702">MAETETLAPAANPKRARALRILAGVVVIAGLGSGLWWAASERGRVETDNAYVGGDTAQVTPQLPGTVARVLVGGTQAVNAGDVLVVLDDADARIAVAQAEAALAQAQQRFTQAAANADAAGARAAGRQADVAAARARLAEADAVLARARGEFERRQQLAGSGAVSAEELAAARAALAAATAAHSAATNAVNAATDGARAATGDAAAATALVRNVTIATAPDVCAAQAMLDRARLDLARTVIRAPIAGIVTNRNVQVGQRVAGGAPLMTLVPTAGLFVDANFKESQLKAIKTGQAVELTSDLYGGDVVYHGRVTGMAGGTGAAFALIPAQNATGNWVKVVQRLPVRITLDPAELKAHPLRIGLSMTAVVDTRE</sequence>
<gene>
    <name evidence="14" type="ORF">CHU93_13705</name>
</gene>
<evidence type="ECO:0000256" key="3">
    <source>
        <dbReference type="ARBA" id="ARBA00022448"/>
    </source>
</evidence>
<dbReference type="GO" id="GO:0005886">
    <property type="term" value="C:plasma membrane"/>
    <property type="evidence" value="ECO:0007669"/>
    <property type="project" value="UniProtKB-SubCell"/>
</dbReference>
<dbReference type="InterPro" id="IPR058634">
    <property type="entry name" value="AaeA-lik-b-barrel"/>
</dbReference>
<dbReference type="InterPro" id="IPR058625">
    <property type="entry name" value="MdtA-like_BSH"/>
</dbReference>
<dbReference type="Gene3D" id="1.10.287.470">
    <property type="entry name" value="Helix hairpin bin"/>
    <property type="match status" value="2"/>
</dbReference>
<dbReference type="AlphaFoldDB" id="A0A255Y7X1"/>
<dbReference type="GO" id="GO:1990961">
    <property type="term" value="P:xenobiotic detoxification by transmembrane export across the plasma membrane"/>
    <property type="evidence" value="ECO:0007669"/>
    <property type="project" value="UniProtKB-ARBA"/>
</dbReference>
<organism evidence="14 15">
    <name type="scientific">Sandarakinorhabdus cyanobacteriorum</name>
    <dbReference type="NCBI Taxonomy" id="1981098"/>
    <lineage>
        <taxon>Bacteria</taxon>
        <taxon>Pseudomonadati</taxon>
        <taxon>Pseudomonadota</taxon>
        <taxon>Alphaproteobacteria</taxon>
        <taxon>Sphingomonadales</taxon>
        <taxon>Sphingosinicellaceae</taxon>
        <taxon>Sandarakinorhabdus</taxon>
    </lineage>
</organism>
<reference evidence="14 15" key="1">
    <citation type="submission" date="2017-07" db="EMBL/GenBank/DDBJ databases">
        <title>Sandarakinorhabdus cyanobacteriorum sp. nov., a novel bacterium isolated from cyanobacterial aggregates in a eutrophic lake.</title>
        <authorList>
            <person name="Cai H."/>
        </authorList>
    </citation>
    <scope>NUCLEOTIDE SEQUENCE [LARGE SCALE GENOMIC DNA]</scope>
    <source>
        <strain evidence="14 15">TH057</strain>
    </source>
</reference>
<evidence type="ECO:0000256" key="9">
    <source>
        <dbReference type="SAM" id="Coils"/>
    </source>
</evidence>
<evidence type="ECO:0000256" key="4">
    <source>
        <dbReference type="ARBA" id="ARBA00022475"/>
    </source>
</evidence>
<dbReference type="GO" id="GO:0046677">
    <property type="term" value="P:response to antibiotic"/>
    <property type="evidence" value="ECO:0007669"/>
    <property type="project" value="UniProtKB-ARBA"/>
</dbReference>
<dbReference type="Proteomes" id="UP000216991">
    <property type="component" value="Unassembled WGS sequence"/>
</dbReference>
<evidence type="ECO:0000256" key="2">
    <source>
        <dbReference type="ARBA" id="ARBA00009477"/>
    </source>
</evidence>
<feature type="domain" description="Multidrug resistance protein MdtA-like barrel-sandwich hybrid" evidence="12">
    <location>
        <begin position="56"/>
        <end position="269"/>
    </location>
</feature>
<feature type="domain" description="Multidrug resistance protein MdtA-like alpha-helical hairpin" evidence="11">
    <location>
        <begin position="132"/>
        <end position="194"/>
    </location>
</feature>
<dbReference type="Pfam" id="PF25917">
    <property type="entry name" value="BSH_RND"/>
    <property type="match status" value="1"/>
</dbReference>
<feature type="coiled-coil region" evidence="9">
    <location>
        <begin position="87"/>
        <end position="151"/>
    </location>
</feature>
<dbReference type="InterPro" id="IPR058624">
    <property type="entry name" value="MdtA-like_HH"/>
</dbReference>
<comment type="subcellular location">
    <subcellularLocation>
        <location evidence="1">Cell inner membrane</location>
        <topology evidence="1">Single-pass membrane protein</topology>
    </subcellularLocation>
</comment>
<keyword evidence="6 10" id="KW-0812">Transmembrane</keyword>
<dbReference type="Gene3D" id="2.40.30.170">
    <property type="match status" value="1"/>
</dbReference>
<protein>
    <submittedName>
        <fullName evidence="14">EmrA/EmrK family multidrug efflux transporter periplasmic adaptor subunit</fullName>
    </submittedName>
</protein>
<accession>A0A255Y7X1</accession>
<dbReference type="Gene3D" id="2.40.50.100">
    <property type="match status" value="1"/>
</dbReference>
<keyword evidence="3" id="KW-0813">Transport</keyword>
<dbReference type="OrthoDB" id="9811754at2"/>
<evidence type="ECO:0000256" key="1">
    <source>
        <dbReference type="ARBA" id="ARBA00004377"/>
    </source>
</evidence>
<dbReference type="GO" id="GO:0015721">
    <property type="term" value="P:bile acid and bile salt transport"/>
    <property type="evidence" value="ECO:0007669"/>
    <property type="project" value="UniProtKB-ARBA"/>
</dbReference>
<dbReference type="EMBL" id="NOXT01000122">
    <property type="protein sequence ID" value="OYQ25308.1"/>
    <property type="molecule type" value="Genomic_DNA"/>
</dbReference>
<evidence type="ECO:0000313" key="15">
    <source>
        <dbReference type="Proteomes" id="UP000216991"/>
    </source>
</evidence>
<dbReference type="SUPFAM" id="SSF111369">
    <property type="entry name" value="HlyD-like secretion proteins"/>
    <property type="match status" value="2"/>
</dbReference>
<evidence type="ECO:0000256" key="8">
    <source>
        <dbReference type="ARBA" id="ARBA00023136"/>
    </source>
</evidence>
<dbReference type="PANTHER" id="PTHR30386:SF19">
    <property type="entry name" value="MULTIDRUG EXPORT PROTEIN EMRA-RELATED"/>
    <property type="match status" value="1"/>
</dbReference>
<feature type="transmembrane region" description="Helical" evidence="10">
    <location>
        <begin position="21"/>
        <end position="39"/>
    </location>
</feature>